<dbReference type="PANTHER" id="PTHR12428:SF65">
    <property type="entry name" value="CYTOCHROME C OXIDASE ASSEMBLY PROTEIN COX18, MITOCHONDRIAL"/>
    <property type="match status" value="1"/>
</dbReference>
<keyword evidence="6 16" id="KW-0812">Transmembrane</keyword>
<evidence type="ECO:0000256" key="8">
    <source>
        <dbReference type="ARBA" id="ARBA00022989"/>
    </source>
</evidence>
<proteinExistence type="inferred from homology"/>
<comment type="subcellular location">
    <subcellularLocation>
        <location evidence="1">Cell membrane</location>
        <topology evidence="1">Multi-pass membrane protein</topology>
    </subcellularLocation>
    <subcellularLocation>
        <location evidence="16">Membrane</location>
        <topology evidence="16">Multi-pass membrane protein</topology>
    </subcellularLocation>
</comment>
<evidence type="ECO:0000256" key="15">
    <source>
        <dbReference type="ARBA" id="ARBA00033342"/>
    </source>
</evidence>
<keyword evidence="21" id="KW-1185">Reference proteome</keyword>
<name>A0ABV5JMA3_9ACTN</name>
<evidence type="ECO:0000256" key="14">
    <source>
        <dbReference type="ARBA" id="ARBA00033245"/>
    </source>
</evidence>
<evidence type="ECO:0000313" key="20">
    <source>
        <dbReference type="EMBL" id="MFB9258846.1"/>
    </source>
</evidence>
<dbReference type="InterPro" id="IPR047196">
    <property type="entry name" value="YidC_ALB_C"/>
</dbReference>
<evidence type="ECO:0000256" key="9">
    <source>
        <dbReference type="ARBA" id="ARBA00023136"/>
    </source>
</evidence>
<evidence type="ECO:0000256" key="3">
    <source>
        <dbReference type="ARBA" id="ARBA00015325"/>
    </source>
</evidence>
<dbReference type="InterPro" id="IPR001708">
    <property type="entry name" value="YidC/ALB3/OXA1/COX18"/>
</dbReference>
<dbReference type="InterPro" id="IPR028055">
    <property type="entry name" value="YidC/Oxa/ALB_C"/>
</dbReference>
<comment type="function">
    <text evidence="11">Required for the insertion and/or proper folding and/or complex formation of integral membrane proteins into the membrane. Involved in integration of membrane proteins that insert both dependently and independently of the Sec translocase complex, as well as at least some lipoproteins. Aids folding of multispanning membrane proteins.</text>
</comment>
<evidence type="ECO:0000256" key="10">
    <source>
        <dbReference type="ARBA" id="ARBA00023186"/>
    </source>
</evidence>
<feature type="compositionally biased region" description="Pro residues" evidence="17">
    <location>
        <begin position="377"/>
        <end position="389"/>
    </location>
</feature>
<feature type="transmembrane region" description="Helical" evidence="18">
    <location>
        <begin position="109"/>
        <end position="130"/>
    </location>
</feature>
<dbReference type="CDD" id="cd20070">
    <property type="entry name" value="5TM_YidC_Alb3"/>
    <property type="match status" value="1"/>
</dbReference>
<feature type="compositionally biased region" description="Low complexity" evidence="17">
    <location>
        <begin position="331"/>
        <end position="343"/>
    </location>
</feature>
<keyword evidence="8 18" id="KW-1133">Transmembrane helix</keyword>
<evidence type="ECO:0000256" key="2">
    <source>
        <dbReference type="ARBA" id="ARBA00010527"/>
    </source>
</evidence>
<feature type="transmembrane region" description="Helical" evidence="18">
    <location>
        <begin position="42"/>
        <end position="64"/>
    </location>
</feature>
<evidence type="ECO:0000256" key="5">
    <source>
        <dbReference type="ARBA" id="ARBA00022475"/>
    </source>
</evidence>
<dbReference type="NCBIfam" id="NF002899">
    <property type="entry name" value="PRK03449.1"/>
    <property type="match status" value="1"/>
</dbReference>
<evidence type="ECO:0000256" key="7">
    <source>
        <dbReference type="ARBA" id="ARBA00022927"/>
    </source>
</evidence>
<reference evidence="20 21" key="1">
    <citation type="submission" date="2024-09" db="EMBL/GenBank/DDBJ databases">
        <authorList>
            <person name="Sun Q."/>
            <person name="Mori K."/>
        </authorList>
    </citation>
    <scope>NUCLEOTIDE SEQUENCE [LARGE SCALE GENOMIC DNA]</scope>
    <source>
        <strain evidence="20 21">CCM 7659</strain>
    </source>
</reference>
<comment type="subunit">
    <text evidence="12">Interacts with the Sec translocase complex via SecD. Specifically interacts with transmembrane segments of nascent integral membrane proteins during membrane integration.</text>
</comment>
<dbReference type="RefSeq" id="WP_182631844.1">
    <property type="nucleotide sequence ID" value="NZ_JAALDM010000091.1"/>
</dbReference>
<keyword evidence="10" id="KW-0143">Chaperone</keyword>
<evidence type="ECO:0000259" key="19">
    <source>
        <dbReference type="Pfam" id="PF02096"/>
    </source>
</evidence>
<keyword evidence="9 18" id="KW-0472">Membrane</keyword>
<feature type="compositionally biased region" description="Basic residues" evidence="17">
    <location>
        <begin position="405"/>
        <end position="414"/>
    </location>
</feature>
<gene>
    <name evidence="20" type="primary">yidC</name>
    <name evidence="20" type="ORF">ACFFVD_03430</name>
</gene>
<feature type="region of interest" description="Disordered" evidence="17">
    <location>
        <begin position="305"/>
        <end position="414"/>
    </location>
</feature>
<comment type="caution">
    <text evidence="20">The sequence shown here is derived from an EMBL/GenBank/DDBJ whole genome shotgun (WGS) entry which is preliminary data.</text>
</comment>
<protein>
    <recommendedName>
        <fullName evidence="3">Membrane protein insertase YidC</fullName>
    </recommendedName>
    <alternativeName>
        <fullName evidence="15">Foldase YidC</fullName>
    </alternativeName>
    <alternativeName>
        <fullName evidence="14">Membrane integrase YidC</fullName>
    </alternativeName>
    <alternativeName>
        <fullName evidence="13">Membrane protein YidC</fullName>
    </alternativeName>
</protein>
<dbReference type="PANTHER" id="PTHR12428">
    <property type="entry name" value="OXA1"/>
    <property type="match status" value="1"/>
</dbReference>
<feature type="domain" description="Membrane insertase YidC/Oxa/ALB C-terminal" evidence="19">
    <location>
        <begin position="44"/>
        <end position="285"/>
    </location>
</feature>
<keyword evidence="4" id="KW-0813">Transport</keyword>
<feature type="transmembrane region" description="Helical" evidence="18">
    <location>
        <begin position="246"/>
        <end position="271"/>
    </location>
</feature>
<sequence>MSFITDPLVYYPISGILWFWHKIFAFLGGLLPWVNDPDSSGIIWALSVIFLVVTLRLMLFWPAAKQIRFSRKMQEMQPKMKELQKRYKNDREKLAVETRKLQKQEGFNPLLGCLPMFIQIPVFLGLFHVLRSFNRMGEAFGQLGMTAEETRNTGNYVFNADEVQSFLDARLFGAPLSSFISQPVEQFQAFVDPGAALDFERWNIIVVAVPLMIVSAVTTHLNARVSLSHQSPAAASNPQAKIMNQLMLWAFPIGILVTGAFWPMAILVYMVTNNLWTVGQQYFLYEKMAKEDDVAALARREEQKALAPKVGVKPVNPKKQRGQSPTGKGGASTSTAASAVATVDESVGAGTDTGESVLGDETASQSASSGDAVPKPGAAPRPGQKPSPPGGQRSRPAQKGSSKPQSKKKKKKKR</sequence>
<keyword evidence="7" id="KW-0653">Protein transport</keyword>
<evidence type="ECO:0000256" key="1">
    <source>
        <dbReference type="ARBA" id="ARBA00004651"/>
    </source>
</evidence>
<comment type="similarity">
    <text evidence="2">Belongs to the OXA1/ALB3/YidC family. Type 1 subfamily.</text>
</comment>
<accession>A0ABV5JMA3</accession>
<feature type="transmembrane region" description="Helical" evidence="18">
    <location>
        <begin position="9"/>
        <end position="30"/>
    </location>
</feature>
<evidence type="ECO:0000256" key="11">
    <source>
        <dbReference type="ARBA" id="ARBA00025034"/>
    </source>
</evidence>
<organism evidence="20 21">
    <name type="scientific">Dietzia aerolata</name>
    <dbReference type="NCBI Taxonomy" id="595984"/>
    <lineage>
        <taxon>Bacteria</taxon>
        <taxon>Bacillati</taxon>
        <taxon>Actinomycetota</taxon>
        <taxon>Actinomycetes</taxon>
        <taxon>Mycobacteriales</taxon>
        <taxon>Dietziaceae</taxon>
        <taxon>Dietzia</taxon>
    </lineage>
</organism>
<evidence type="ECO:0000256" key="13">
    <source>
        <dbReference type="ARBA" id="ARBA00031538"/>
    </source>
</evidence>
<dbReference type="Pfam" id="PF02096">
    <property type="entry name" value="60KD_IMP"/>
    <property type="match status" value="1"/>
</dbReference>
<evidence type="ECO:0000313" key="21">
    <source>
        <dbReference type="Proteomes" id="UP001589700"/>
    </source>
</evidence>
<keyword evidence="5" id="KW-1003">Cell membrane</keyword>
<evidence type="ECO:0000256" key="18">
    <source>
        <dbReference type="SAM" id="Phobius"/>
    </source>
</evidence>
<evidence type="ECO:0000256" key="17">
    <source>
        <dbReference type="SAM" id="MobiDB-lite"/>
    </source>
</evidence>
<dbReference type="NCBIfam" id="TIGR03592">
    <property type="entry name" value="yidC_oxa1_cterm"/>
    <property type="match status" value="1"/>
</dbReference>
<evidence type="ECO:0000256" key="4">
    <source>
        <dbReference type="ARBA" id="ARBA00022448"/>
    </source>
</evidence>
<dbReference type="EMBL" id="JBHMDY010000002">
    <property type="protein sequence ID" value="MFB9258846.1"/>
    <property type="molecule type" value="Genomic_DNA"/>
</dbReference>
<evidence type="ECO:0000256" key="6">
    <source>
        <dbReference type="ARBA" id="ARBA00022692"/>
    </source>
</evidence>
<evidence type="ECO:0000256" key="12">
    <source>
        <dbReference type="ARBA" id="ARBA00026028"/>
    </source>
</evidence>
<evidence type="ECO:0000256" key="16">
    <source>
        <dbReference type="RuleBase" id="RU003945"/>
    </source>
</evidence>
<dbReference type="Proteomes" id="UP001589700">
    <property type="component" value="Unassembled WGS sequence"/>
</dbReference>